<organism evidence="1 3">
    <name type="scientific">Bacillus glycinifermentans</name>
    <dbReference type="NCBI Taxonomy" id="1664069"/>
    <lineage>
        <taxon>Bacteria</taxon>
        <taxon>Bacillati</taxon>
        <taxon>Bacillota</taxon>
        <taxon>Bacilli</taxon>
        <taxon>Bacillales</taxon>
        <taxon>Bacillaceae</taxon>
        <taxon>Bacillus</taxon>
    </lineage>
</organism>
<gene>
    <name evidence="1" type="ORF">AB447_223555</name>
    <name evidence="2" type="ORF">P8828_19815</name>
</gene>
<evidence type="ECO:0000313" key="4">
    <source>
        <dbReference type="Proteomes" id="UP001341297"/>
    </source>
</evidence>
<dbReference type="PANTHER" id="PTHR40056">
    <property type="entry name" value="HYPOTHETICAL CYTOSOLIC PROTEIN"/>
    <property type="match status" value="1"/>
</dbReference>
<dbReference type="InterPro" id="IPR014975">
    <property type="entry name" value="DUF1836"/>
</dbReference>
<dbReference type="Proteomes" id="UP000036168">
    <property type="component" value="Unassembled WGS sequence"/>
</dbReference>
<protein>
    <submittedName>
        <fullName evidence="2">DUF1836 domain-containing protein</fullName>
    </submittedName>
</protein>
<dbReference type="STRING" id="1664069.BGLY_1436"/>
<name>A0A0T6BLS3_9BACI</name>
<dbReference type="Pfam" id="PF08876">
    <property type="entry name" value="DUF1836"/>
    <property type="match status" value="1"/>
</dbReference>
<dbReference type="AlphaFoldDB" id="A0A0T6BLS3"/>
<dbReference type="EMBL" id="JARRTL010000026">
    <property type="protein sequence ID" value="MEC0487005.1"/>
    <property type="molecule type" value="Genomic_DNA"/>
</dbReference>
<evidence type="ECO:0000313" key="3">
    <source>
        <dbReference type="Proteomes" id="UP000036168"/>
    </source>
</evidence>
<reference evidence="1 3" key="1">
    <citation type="journal article" date="2015" name="Int. J. Syst. Evol. Microbiol.">
        <title>Bacillus glycinifermentans sp. nov., isolated from fermented soybean paste.</title>
        <authorList>
            <person name="Kim S.J."/>
            <person name="Dunlap C.A."/>
            <person name="Kwon S.W."/>
            <person name="Rooney A.P."/>
        </authorList>
    </citation>
    <scope>NUCLEOTIDE SEQUENCE [LARGE SCALE GENOMIC DNA]</scope>
    <source>
        <strain evidence="1 3">GO-13</strain>
    </source>
</reference>
<evidence type="ECO:0000313" key="1">
    <source>
        <dbReference type="EMBL" id="KRT91426.1"/>
    </source>
</evidence>
<comment type="caution">
    <text evidence="1">The sequence shown here is derived from an EMBL/GenBank/DDBJ whole genome shotgun (WGS) entry which is preliminary data.</text>
</comment>
<reference evidence="2 4" key="3">
    <citation type="submission" date="2023-03" db="EMBL/GenBank/DDBJ databases">
        <title>Agriculturally important microbes genome sequencing.</title>
        <authorList>
            <person name="Dunlap C."/>
        </authorList>
    </citation>
    <scope>NUCLEOTIDE SEQUENCE [LARGE SCALE GENOMIC DNA]</scope>
    <source>
        <strain evidence="2 4">CBP-3203</strain>
    </source>
</reference>
<proteinExistence type="predicted"/>
<dbReference type="PANTHER" id="PTHR40056:SF1">
    <property type="entry name" value="DUF1836 DOMAIN-CONTAINING PROTEIN"/>
    <property type="match status" value="1"/>
</dbReference>
<dbReference type="RefSeq" id="WP_048354384.1">
    <property type="nucleotide sequence ID" value="NZ_CP023481.1"/>
</dbReference>
<keyword evidence="4" id="KW-1185">Reference proteome</keyword>
<sequence length="239" mass="27665">MEPFKLTRLEMAKLMYSLKGQLDISPLAIVLKSADMTVDEAERHIKIPEFIVRYERKKQKTEHGLSTNEIVELGNLCELTSLKSTAIQNWIKRDIKDLMGHPELGKKYSIDQAVILLIVRDLKSVYDFETIRPILKMIFNTITDRSDDIVSPLRFYEGYARVLDLVHQRDDFVRKEATMETIVYEETDRMRDYYKELAEPEWKKTRDITAVTVLSVIASHIQATAQAVIDDVFAKHAAT</sequence>
<dbReference type="EMBL" id="LECW02000036">
    <property type="protein sequence ID" value="KRT91426.1"/>
    <property type="molecule type" value="Genomic_DNA"/>
</dbReference>
<reference evidence="1" key="2">
    <citation type="submission" date="2015-10" db="EMBL/GenBank/DDBJ databases">
        <authorList>
            <person name="Gilbert D.G."/>
        </authorList>
    </citation>
    <scope>NUCLEOTIDE SEQUENCE</scope>
    <source>
        <strain evidence="1">GO-13</strain>
    </source>
</reference>
<dbReference type="OrthoDB" id="2351599at2"/>
<dbReference type="Proteomes" id="UP001341297">
    <property type="component" value="Unassembled WGS sequence"/>
</dbReference>
<evidence type="ECO:0000313" key="2">
    <source>
        <dbReference type="EMBL" id="MEC0487005.1"/>
    </source>
</evidence>
<accession>A0A0T6BLS3</accession>